<dbReference type="PANTHER" id="PTHR46577">
    <property type="entry name" value="HTH-TYPE TRANSCRIPTIONAL REGULATORY PROTEIN GABR"/>
    <property type="match status" value="1"/>
</dbReference>
<sequence length="245" mass="26393">MPVDTDQSTARGLAGLIGPVTGLPVPLYAGLARRIRELVTAGSLPAGHRLPAERELAAALDVSRVTVASAYRVLRDEGFASTRHGSGTVTELPQIGPLWGPPTNSPASSTSPTRRRRRRPSWPPPTPRRSVPSPRTCRSTVTPRTGSRSCARRSPAASPPGDCPPSPTRWWSPRAWATRPRPFSRRCSSRATGSSSSTRPIRASSPWWPPPADGARPCRWTPPIPTAWSARRTSPCGRAARGWPS</sequence>
<evidence type="ECO:0000313" key="7">
    <source>
        <dbReference type="EMBL" id="WRL64500.1"/>
    </source>
</evidence>
<keyword evidence="1" id="KW-0663">Pyridoxal phosphate</keyword>
<dbReference type="Pfam" id="PF00392">
    <property type="entry name" value="GntR"/>
    <property type="match status" value="1"/>
</dbReference>
<feature type="region of interest" description="Disordered" evidence="5">
    <location>
        <begin position="81"/>
        <end position="245"/>
    </location>
</feature>
<dbReference type="PRINTS" id="PR00035">
    <property type="entry name" value="HTHGNTR"/>
</dbReference>
<dbReference type="SUPFAM" id="SSF46785">
    <property type="entry name" value="Winged helix' DNA-binding domain"/>
    <property type="match status" value="1"/>
</dbReference>
<evidence type="ECO:0000313" key="8">
    <source>
        <dbReference type="Proteomes" id="UP001324287"/>
    </source>
</evidence>
<feature type="domain" description="HTH gntR-type" evidence="6">
    <location>
        <begin position="25"/>
        <end position="93"/>
    </location>
</feature>
<dbReference type="InterPro" id="IPR000524">
    <property type="entry name" value="Tscrpt_reg_HTH_GntR"/>
</dbReference>
<dbReference type="InterPro" id="IPR036390">
    <property type="entry name" value="WH_DNA-bd_sf"/>
</dbReference>
<evidence type="ECO:0000256" key="4">
    <source>
        <dbReference type="ARBA" id="ARBA00023163"/>
    </source>
</evidence>
<dbReference type="Proteomes" id="UP001324287">
    <property type="component" value="Chromosome"/>
</dbReference>
<dbReference type="SMART" id="SM00345">
    <property type="entry name" value="HTH_GNTR"/>
    <property type="match status" value="1"/>
</dbReference>
<feature type="compositionally biased region" description="Low complexity" evidence="5">
    <location>
        <begin position="189"/>
        <end position="206"/>
    </location>
</feature>
<name>A0ABZ1B102_9ACTN</name>
<feature type="compositionally biased region" description="Low complexity" evidence="5">
    <location>
        <begin position="147"/>
        <end position="156"/>
    </location>
</feature>
<dbReference type="InterPro" id="IPR051446">
    <property type="entry name" value="HTH_trans_reg/aminotransferase"/>
</dbReference>
<evidence type="ECO:0000256" key="2">
    <source>
        <dbReference type="ARBA" id="ARBA00023015"/>
    </source>
</evidence>
<evidence type="ECO:0000256" key="3">
    <source>
        <dbReference type="ARBA" id="ARBA00023125"/>
    </source>
</evidence>
<dbReference type="PROSITE" id="PS50949">
    <property type="entry name" value="HTH_GNTR"/>
    <property type="match status" value="1"/>
</dbReference>
<dbReference type="InterPro" id="IPR036388">
    <property type="entry name" value="WH-like_DNA-bd_sf"/>
</dbReference>
<keyword evidence="4" id="KW-0804">Transcription</keyword>
<reference evidence="7 8" key="1">
    <citation type="submission" date="2023-12" db="EMBL/GenBank/DDBJ databases">
        <title>Blastococcus brunescens sp. nov., an actonobacterium isolated from sandstone collected in sahara desert.</title>
        <authorList>
            <person name="Gtari M."/>
            <person name="Ghodhbane F."/>
        </authorList>
    </citation>
    <scope>NUCLEOTIDE SEQUENCE [LARGE SCALE GENOMIC DNA]</scope>
    <source>
        <strain evidence="7 8">BMG 8361</strain>
    </source>
</reference>
<organism evidence="7 8">
    <name type="scientific">Blastococcus brunescens</name>
    <dbReference type="NCBI Taxonomy" id="1564165"/>
    <lineage>
        <taxon>Bacteria</taxon>
        <taxon>Bacillati</taxon>
        <taxon>Actinomycetota</taxon>
        <taxon>Actinomycetes</taxon>
        <taxon>Geodermatophilales</taxon>
        <taxon>Geodermatophilaceae</taxon>
        <taxon>Blastococcus</taxon>
    </lineage>
</organism>
<protein>
    <submittedName>
        <fullName evidence="7">Winged helix-turn-helix domain-containing protein</fullName>
    </submittedName>
</protein>
<keyword evidence="2" id="KW-0805">Transcription regulation</keyword>
<keyword evidence="3" id="KW-0238">DNA-binding</keyword>
<evidence type="ECO:0000256" key="5">
    <source>
        <dbReference type="SAM" id="MobiDB-lite"/>
    </source>
</evidence>
<keyword evidence="8" id="KW-1185">Reference proteome</keyword>
<dbReference type="Gene3D" id="1.10.10.10">
    <property type="entry name" value="Winged helix-like DNA-binding domain superfamily/Winged helix DNA-binding domain"/>
    <property type="match status" value="1"/>
</dbReference>
<feature type="compositionally biased region" description="Low complexity" evidence="5">
    <location>
        <begin position="128"/>
        <end position="140"/>
    </location>
</feature>
<dbReference type="PANTHER" id="PTHR46577:SF1">
    <property type="entry name" value="HTH-TYPE TRANSCRIPTIONAL REGULATORY PROTEIN GABR"/>
    <property type="match status" value="1"/>
</dbReference>
<gene>
    <name evidence="7" type="ORF">U6N30_01255</name>
</gene>
<dbReference type="EMBL" id="CP141261">
    <property type="protein sequence ID" value="WRL64500.1"/>
    <property type="molecule type" value="Genomic_DNA"/>
</dbReference>
<accession>A0ABZ1B102</accession>
<evidence type="ECO:0000256" key="1">
    <source>
        <dbReference type="ARBA" id="ARBA00022898"/>
    </source>
</evidence>
<evidence type="ECO:0000259" key="6">
    <source>
        <dbReference type="PROSITE" id="PS50949"/>
    </source>
</evidence>
<proteinExistence type="predicted"/>
<feature type="compositionally biased region" description="Pro residues" evidence="5">
    <location>
        <begin position="157"/>
        <end position="167"/>
    </location>
</feature>
<dbReference type="CDD" id="cd07377">
    <property type="entry name" value="WHTH_GntR"/>
    <property type="match status" value="1"/>
</dbReference>